<evidence type="ECO:0000256" key="1">
    <source>
        <dbReference type="SAM" id="MobiDB-lite"/>
    </source>
</evidence>
<evidence type="ECO:0000313" key="4">
    <source>
        <dbReference type="Proteomes" id="UP000680206"/>
    </source>
</evidence>
<dbReference type="RefSeq" id="WP_208240769.1">
    <property type="nucleotide sequence ID" value="NZ_JAGEPF010000008.1"/>
</dbReference>
<evidence type="ECO:0000256" key="2">
    <source>
        <dbReference type="SAM" id="SignalP"/>
    </source>
</evidence>
<dbReference type="Proteomes" id="UP000680206">
    <property type="component" value="Unassembled WGS sequence"/>
</dbReference>
<sequence>MSVHTPTGRRTLAGVIATTTLLAPLLVTASAHASTCWVSPSGKLVCNPTSTRPGGSGGGGGGSGGGSGGDSGPVAPPPPEGLTPNQAIGVAPVPGGNAPLAPAPANTQTLVEEALTTASFPVPSAHTAPKGKTYVRVKTSLWVGGFKVVKTDKVSAGAQTVQAVATPASVTWNLGKPMGQDTIIQTCENAGSENGRTCTYTYQRSSAAKPGGAYQITATINWNIDWTCEGDDCQGHGGDLPQQSRTSPLTPLTVGEIQTTTSQ</sequence>
<evidence type="ECO:0000313" key="3">
    <source>
        <dbReference type="EMBL" id="MBO2458584.1"/>
    </source>
</evidence>
<reference evidence="3 4" key="1">
    <citation type="submission" date="2021-03" db="EMBL/GenBank/DDBJ databases">
        <title>Actinomadura violae sp. nov., isolated from lichen in Thailand.</title>
        <authorList>
            <person name="Kanchanasin P."/>
            <person name="Saeng-In P."/>
            <person name="Phongsopitanun W."/>
            <person name="Yuki M."/>
            <person name="Kudo T."/>
            <person name="Ohkuma M."/>
            <person name="Tanasupawat S."/>
        </authorList>
    </citation>
    <scope>NUCLEOTIDE SEQUENCE [LARGE SCALE GENOMIC DNA]</scope>
    <source>
        <strain evidence="3 4">LCR2-06</strain>
    </source>
</reference>
<keyword evidence="4" id="KW-1185">Reference proteome</keyword>
<feature type="compositionally biased region" description="Gly residues" evidence="1">
    <location>
        <begin position="54"/>
        <end position="71"/>
    </location>
</feature>
<gene>
    <name evidence="3" type="ORF">J4709_13485</name>
</gene>
<dbReference type="EMBL" id="JAGEPF010000008">
    <property type="protein sequence ID" value="MBO2458584.1"/>
    <property type="molecule type" value="Genomic_DNA"/>
</dbReference>
<protein>
    <submittedName>
        <fullName evidence="3">Uncharacterized protein</fullName>
    </submittedName>
</protein>
<name>A0ABS3RPB0_9ACTN</name>
<feature type="region of interest" description="Disordered" evidence="1">
    <location>
        <begin position="235"/>
        <end position="263"/>
    </location>
</feature>
<feature type="compositionally biased region" description="Polar residues" evidence="1">
    <location>
        <begin position="241"/>
        <end position="263"/>
    </location>
</feature>
<feature type="region of interest" description="Disordered" evidence="1">
    <location>
        <begin position="42"/>
        <end position="95"/>
    </location>
</feature>
<proteinExistence type="predicted"/>
<keyword evidence="2" id="KW-0732">Signal</keyword>
<comment type="caution">
    <text evidence="3">The sequence shown here is derived from an EMBL/GenBank/DDBJ whole genome shotgun (WGS) entry which is preliminary data.</text>
</comment>
<accession>A0ABS3RPB0</accession>
<organism evidence="3 4">
    <name type="scientific">Actinomadura violacea</name>
    <dbReference type="NCBI Taxonomy" id="2819934"/>
    <lineage>
        <taxon>Bacteria</taxon>
        <taxon>Bacillati</taxon>
        <taxon>Actinomycetota</taxon>
        <taxon>Actinomycetes</taxon>
        <taxon>Streptosporangiales</taxon>
        <taxon>Thermomonosporaceae</taxon>
        <taxon>Actinomadura</taxon>
    </lineage>
</organism>
<feature type="signal peptide" evidence="2">
    <location>
        <begin position="1"/>
        <end position="33"/>
    </location>
</feature>
<feature type="chain" id="PRO_5045756762" evidence="2">
    <location>
        <begin position="34"/>
        <end position="263"/>
    </location>
</feature>